<reference evidence="3 4" key="1">
    <citation type="submission" date="2020-05" db="EMBL/GenBank/DDBJ databases">
        <title>Aquincola sp. isolate from soil.</title>
        <authorList>
            <person name="Han J."/>
            <person name="Kim D.-U."/>
        </authorList>
    </citation>
    <scope>NUCLEOTIDE SEQUENCE [LARGE SCALE GENOMIC DNA]</scope>
    <source>
        <strain evidence="3 4">S2</strain>
    </source>
</reference>
<feature type="transmembrane region" description="Helical" evidence="1">
    <location>
        <begin position="148"/>
        <end position="166"/>
    </location>
</feature>
<feature type="transmembrane region" description="Helical" evidence="1">
    <location>
        <begin position="173"/>
        <end position="190"/>
    </location>
</feature>
<accession>A0ABX2EEA4</accession>
<feature type="transmembrane region" description="Helical" evidence="1">
    <location>
        <begin position="230"/>
        <end position="250"/>
    </location>
</feature>
<dbReference type="Pfam" id="PF00892">
    <property type="entry name" value="EamA"/>
    <property type="match status" value="1"/>
</dbReference>
<evidence type="ECO:0000259" key="2">
    <source>
        <dbReference type="Pfam" id="PF00892"/>
    </source>
</evidence>
<dbReference type="PANTHER" id="PTHR22911">
    <property type="entry name" value="ACYL-MALONYL CONDENSING ENZYME-RELATED"/>
    <property type="match status" value="1"/>
</dbReference>
<feature type="domain" description="EamA" evidence="2">
    <location>
        <begin position="59"/>
        <end position="190"/>
    </location>
</feature>
<keyword evidence="1" id="KW-0472">Membrane</keyword>
<dbReference type="Proteomes" id="UP000737171">
    <property type="component" value="Unassembled WGS sequence"/>
</dbReference>
<feature type="transmembrane region" description="Helical" evidence="1">
    <location>
        <begin position="57"/>
        <end position="73"/>
    </location>
</feature>
<keyword evidence="1" id="KW-0812">Transmembrane</keyword>
<evidence type="ECO:0000256" key="1">
    <source>
        <dbReference type="SAM" id="Phobius"/>
    </source>
</evidence>
<name>A0ABX2EEA4_9BURK</name>
<organism evidence="3 4">
    <name type="scientific">Pseudaquabacterium terrae</name>
    <dbReference type="NCBI Taxonomy" id="2732868"/>
    <lineage>
        <taxon>Bacteria</taxon>
        <taxon>Pseudomonadati</taxon>
        <taxon>Pseudomonadota</taxon>
        <taxon>Betaproteobacteria</taxon>
        <taxon>Burkholderiales</taxon>
        <taxon>Sphaerotilaceae</taxon>
        <taxon>Pseudaquabacterium</taxon>
    </lineage>
</organism>
<proteinExistence type="predicted"/>
<feature type="transmembrane region" description="Helical" evidence="1">
    <location>
        <begin position="287"/>
        <end position="306"/>
    </location>
</feature>
<sequence length="358" mass="37870">MGARLPVGNGGVCRSGGCVSRSRRLRRFPAATLQRVAPRPARHVTTPSPSRPATPRLGGVACIVLALVCFGALDTTSKVAAAAAPVLMALWVRYVVQTVVTGAMLLPKQGRSLLRSERPGLQLLRALLLITCNGIGFVSLGRMHVGEFTAIVMLTPLLLTVIAAFGMNERVSWLRWACLAGGFAGTLVMLRPGREMFTPVLLLPLVLVVANAGFQVLTSALAKIDQPGTIHLYSGLGGLGVTSASLPFVWQPMPGPIWVAMVLMGLFGALGHFLLIMAYARAPVAVLTPYLYLQVGFGTLAGWLVFSHVPDAWSLTGIGLIVACGVYGTWLTGREILRGERTPDAQSSIAAIAGADER</sequence>
<keyword evidence="4" id="KW-1185">Reference proteome</keyword>
<comment type="caution">
    <text evidence="3">The sequence shown here is derived from an EMBL/GenBank/DDBJ whole genome shotgun (WGS) entry which is preliminary data.</text>
</comment>
<dbReference type="SUPFAM" id="SSF103481">
    <property type="entry name" value="Multidrug resistance efflux transporter EmrE"/>
    <property type="match status" value="2"/>
</dbReference>
<dbReference type="InterPro" id="IPR000620">
    <property type="entry name" value="EamA_dom"/>
</dbReference>
<feature type="transmembrane region" description="Helical" evidence="1">
    <location>
        <begin position="79"/>
        <end position="102"/>
    </location>
</feature>
<feature type="transmembrane region" description="Helical" evidence="1">
    <location>
        <begin position="196"/>
        <end position="218"/>
    </location>
</feature>
<dbReference type="PANTHER" id="PTHR22911:SF103">
    <property type="entry name" value="BLR2811 PROTEIN"/>
    <property type="match status" value="1"/>
</dbReference>
<dbReference type="EMBL" id="JABRWJ010000002">
    <property type="protein sequence ID" value="NRF66960.1"/>
    <property type="molecule type" value="Genomic_DNA"/>
</dbReference>
<protein>
    <submittedName>
        <fullName evidence="3">DMT family transporter</fullName>
    </submittedName>
</protein>
<feature type="transmembrane region" description="Helical" evidence="1">
    <location>
        <begin position="312"/>
        <end position="331"/>
    </location>
</feature>
<dbReference type="InterPro" id="IPR037185">
    <property type="entry name" value="EmrE-like"/>
</dbReference>
<keyword evidence="1" id="KW-1133">Transmembrane helix</keyword>
<evidence type="ECO:0000313" key="4">
    <source>
        <dbReference type="Proteomes" id="UP000737171"/>
    </source>
</evidence>
<evidence type="ECO:0000313" key="3">
    <source>
        <dbReference type="EMBL" id="NRF66960.1"/>
    </source>
</evidence>
<feature type="transmembrane region" description="Helical" evidence="1">
    <location>
        <begin position="256"/>
        <end position="280"/>
    </location>
</feature>
<gene>
    <name evidence="3" type="ORF">HLB44_08190</name>
</gene>